<dbReference type="EC" id="6.3.3.2" evidence="4"/>
<dbReference type="Pfam" id="PF01812">
    <property type="entry name" value="5-FTHF_cyc-lig"/>
    <property type="match status" value="1"/>
</dbReference>
<protein>
    <submittedName>
        <fullName evidence="4">5,10-methenyltetrahydrofolate synthetase</fullName>
        <ecNumber evidence="4">6.3.3.2</ecNumber>
    </submittedName>
</protein>
<dbReference type="GO" id="GO:0035999">
    <property type="term" value="P:tetrahydrofolate interconversion"/>
    <property type="evidence" value="ECO:0007669"/>
    <property type="project" value="TreeGrafter"/>
</dbReference>
<dbReference type="GO" id="GO:0005524">
    <property type="term" value="F:ATP binding"/>
    <property type="evidence" value="ECO:0007669"/>
    <property type="project" value="UniProtKB-KW"/>
</dbReference>
<keyword evidence="4" id="KW-0436">Ligase</keyword>
<dbReference type="EMBL" id="MTKR01000283">
    <property type="protein sequence ID" value="RWX49124.1"/>
    <property type="molecule type" value="Genomic_DNA"/>
</dbReference>
<evidence type="ECO:0000313" key="4">
    <source>
        <dbReference type="EMBL" id="RWX49124.1"/>
    </source>
</evidence>
<gene>
    <name evidence="4" type="ORF">VU00_12832</name>
</gene>
<dbReference type="InterPro" id="IPR002698">
    <property type="entry name" value="FTHF_cligase"/>
</dbReference>
<keyword evidence="3" id="KW-0067">ATP-binding</keyword>
<dbReference type="GO" id="GO:0009396">
    <property type="term" value="P:folic acid-containing compound biosynthetic process"/>
    <property type="evidence" value="ECO:0007669"/>
    <property type="project" value="TreeGrafter"/>
</dbReference>
<keyword evidence="2" id="KW-0547">Nucleotide-binding</keyword>
<name>A0A3S3UD74_9BACT</name>
<dbReference type="GO" id="GO:0030272">
    <property type="term" value="F:5-formyltetrahydrofolate cyclo-ligase activity"/>
    <property type="evidence" value="ECO:0007669"/>
    <property type="project" value="UniProtKB-EC"/>
</dbReference>
<accession>A0A3S3UD74</accession>
<feature type="non-terminal residue" evidence="4">
    <location>
        <position position="1"/>
    </location>
</feature>
<sequence length="68" mass="7767">DPLGGRLGYGGGYYDRFLTQDAPQARRIGLAYAVQIVEQVPMEAHDQYMDMIITEQQAYACKRLREEV</sequence>
<comment type="similarity">
    <text evidence="1">Belongs to the 5-formyltetrahydrofolate cyclo-ligase family.</text>
</comment>
<evidence type="ECO:0000256" key="1">
    <source>
        <dbReference type="ARBA" id="ARBA00010638"/>
    </source>
</evidence>
<reference evidence="4 5" key="1">
    <citation type="submission" date="2017-01" db="EMBL/GenBank/DDBJ databases">
        <title>The cable genome- insights into the physiology and evolution of filamentous bacteria capable of sulfide oxidation via long distance electron transfer.</title>
        <authorList>
            <person name="Schreiber L."/>
            <person name="Bjerg J.T."/>
            <person name="Boggild A."/>
            <person name="Van De Vossenberg J."/>
            <person name="Meysman F."/>
            <person name="Nielsen L.P."/>
            <person name="Schramm A."/>
            <person name="Kjeldsen K.U."/>
        </authorList>
    </citation>
    <scope>NUCLEOTIDE SEQUENCE [LARGE SCALE GENOMIC DNA]</scope>
    <source>
        <strain evidence="4">A3</strain>
    </source>
</reference>
<dbReference type="PANTHER" id="PTHR23407:SF1">
    <property type="entry name" value="5-FORMYLTETRAHYDROFOLATE CYCLO-LIGASE"/>
    <property type="match status" value="1"/>
</dbReference>
<dbReference type="PANTHER" id="PTHR23407">
    <property type="entry name" value="ATPASE INHIBITOR/5-FORMYLTETRAHYDROFOLATE CYCLO-LIGASE"/>
    <property type="match status" value="1"/>
</dbReference>
<dbReference type="InterPro" id="IPR037171">
    <property type="entry name" value="NagB/RpiA_transferase-like"/>
</dbReference>
<dbReference type="Proteomes" id="UP000287615">
    <property type="component" value="Unassembled WGS sequence"/>
</dbReference>
<organism evidence="4 5">
    <name type="scientific">Candidatus Electrothrix marina</name>
    <dbReference type="NCBI Taxonomy" id="1859130"/>
    <lineage>
        <taxon>Bacteria</taxon>
        <taxon>Pseudomonadati</taxon>
        <taxon>Thermodesulfobacteriota</taxon>
        <taxon>Desulfobulbia</taxon>
        <taxon>Desulfobulbales</taxon>
        <taxon>Desulfobulbaceae</taxon>
        <taxon>Candidatus Electrothrix</taxon>
    </lineage>
</organism>
<dbReference type="Gene3D" id="3.40.50.10420">
    <property type="entry name" value="NagB/RpiA/CoA transferase-like"/>
    <property type="match status" value="1"/>
</dbReference>
<dbReference type="AlphaFoldDB" id="A0A3S3UD74"/>
<evidence type="ECO:0000256" key="3">
    <source>
        <dbReference type="ARBA" id="ARBA00022840"/>
    </source>
</evidence>
<evidence type="ECO:0000256" key="2">
    <source>
        <dbReference type="ARBA" id="ARBA00022741"/>
    </source>
</evidence>
<dbReference type="InterPro" id="IPR024185">
    <property type="entry name" value="FTHF_cligase-like_sf"/>
</dbReference>
<dbReference type="SUPFAM" id="SSF100950">
    <property type="entry name" value="NagB/RpiA/CoA transferase-like"/>
    <property type="match status" value="1"/>
</dbReference>
<comment type="caution">
    <text evidence="4">The sequence shown here is derived from an EMBL/GenBank/DDBJ whole genome shotgun (WGS) entry which is preliminary data.</text>
</comment>
<proteinExistence type="inferred from homology"/>
<evidence type="ECO:0000313" key="5">
    <source>
        <dbReference type="Proteomes" id="UP000287615"/>
    </source>
</evidence>